<evidence type="ECO:0000313" key="3">
    <source>
        <dbReference type="Proteomes" id="UP000197535"/>
    </source>
</evidence>
<evidence type="ECO:0000259" key="1">
    <source>
        <dbReference type="Pfam" id="PF07238"/>
    </source>
</evidence>
<evidence type="ECO:0000313" key="2">
    <source>
        <dbReference type="EMBL" id="OWW20100.1"/>
    </source>
</evidence>
<name>A0A254TBT4_9BURK</name>
<dbReference type="Pfam" id="PF07238">
    <property type="entry name" value="PilZ"/>
    <property type="match status" value="1"/>
</dbReference>
<gene>
    <name evidence="2" type="ORF">AYR66_11970</name>
</gene>
<proteinExistence type="predicted"/>
<dbReference type="Gene3D" id="2.40.10.220">
    <property type="entry name" value="predicted glycosyltransferase like domains"/>
    <property type="match status" value="1"/>
</dbReference>
<protein>
    <recommendedName>
        <fullName evidence="1">PilZ domain-containing protein</fullName>
    </recommendedName>
</protein>
<sequence length="109" mass="11714">MTANSETRIYPRKLLRGQARIALPGMSAMRAKTIDVSLGGLCLMVPEQISPGKICNVGFEAPLNGKMVRVFAVGKVVYSILAGTEGFRTGLQFTEVDAANNKLLAEVML</sequence>
<dbReference type="InterPro" id="IPR009875">
    <property type="entry name" value="PilZ_domain"/>
</dbReference>
<comment type="caution">
    <text evidence="2">The sequence shown here is derived from an EMBL/GenBank/DDBJ whole genome shotgun (WGS) entry which is preliminary data.</text>
</comment>
<keyword evidence="3" id="KW-1185">Reference proteome</keyword>
<organism evidence="2 3">
    <name type="scientific">Noviherbaspirillum denitrificans</name>
    <dbReference type="NCBI Taxonomy" id="1968433"/>
    <lineage>
        <taxon>Bacteria</taxon>
        <taxon>Pseudomonadati</taxon>
        <taxon>Pseudomonadota</taxon>
        <taxon>Betaproteobacteria</taxon>
        <taxon>Burkholderiales</taxon>
        <taxon>Oxalobacteraceae</taxon>
        <taxon>Noviherbaspirillum</taxon>
    </lineage>
</organism>
<reference evidence="2 3" key="1">
    <citation type="submission" date="2016-02" db="EMBL/GenBank/DDBJ databases">
        <authorList>
            <person name="Wen L."/>
            <person name="He K."/>
            <person name="Yang H."/>
        </authorList>
    </citation>
    <scope>NUCLEOTIDE SEQUENCE [LARGE SCALE GENOMIC DNA]</scope>
    <source>
        <strain evidence="2 3">TSA40</strain>
    </source>
</reference>
<dbReference type="GO" id="GO:0035438">
    <property type="term" value="F:cyclic-di-GMP binding"/>
    <property type="evidence" value="ECO:0007669"/>
    <property type="project" value="InterPro"/>
</dbReference>
<dbReference type="AlphaFoldDB" id="A0A254TBT4"/>
<dbReference type="SUPFAM" id="SSF141371">
    <property type="entry name" value="PilZ domain-like"/>
    <property type="match status" value="1"/>
</dbReference>
<dbReference type="EMBL" id="LSTO01000001">
    <property type="protein sequence ID" value="OWW20100.1"/>
    <property type="molecule type" value="Genomic_DNA"/>
</dbReference>
<dbReference type="Proteomes" id="UP000197535">
    <property type="component" value="Unassembled WGS sequence"/>
</dbReference>
<feature type="domain" description="PilZ" evidence="1">
    <location>
        <begin position="8"/>
        <end position="106"/>
    </location>
</feature>
<accession>A0A254TBT4</accession>